<evidence type="ECO:0000313" key="13">
    <source>
        <dbReference type="EMBL" id="MBC2604449.1"/>
    </source>
</evidence>
<dbReference type="AlphaFoldDB" id="A0A7X1B305"/>
<feature type="transmembrane region" description="Helical" evidence="12">
    <location>
        <begin position="6"/>
        <end position="25"/>
    </location>
</feature>
<dbReference type="GO" id="GO:0006814">
    <property type="term" value="P:sodium ion transport"/>
    <property type="evidence" value="ECO:0007669"/>
    <property type="project" value="UniProtKB-KW"/>
</dbReference>
<keyword evidence="4" id="KW-1003">Cell membrane</keyword>
<keyword evidence="9 12" id="KW-0472">Membrane</keyword>
<evidence type="ECO:0000256" key="1">
    <source>
        <dbReference type="ARBA" id="ARBA00004651"/>
    </source>
</evidence>
<feature type="transmembrane region" description="Helical" evidence="12">
    <location>
        <begin position="317"/>
        <end position="341"/>
    </location>
</feature>
<dbReference type="GO" id="GO:0015293">
    <property type="term" value="F:symporter activity"/>
    <property type="evidence" value="ECO:0007669"/>
    <property type="project" value="TreeGrafter"/>
</dbReference>
<comment type="caution">
    <text evidence="13">The sequence shown here is derived from an EMBL/GenBank/DDBJ whole genome shotgun (WGS) entry which is preliminary data.</text>
</comment>
<feature type="transmembrane region" description="Helical" evidence="12">
    <location>
        <begin position="377"/>
        <end position="396"/>
    </location>
</feature>
<dbReference type="PANTHER" id="PTHR42985">
    <property type="entry name" value="SODIUM-COUPLED MONOCARBOXYLATE TRANSPORTER"/>
    <property type="match status" value="1"/>
</dbReference>
<evidence type="ECO:0000256" key="4">
    <source>
        <dbReference type="ARBA" id="ARBA00022475"/>
    </source>
</evidence>
<dbReference type="Proteomes" id="UP000526501">
    <property type="component" value="Unassembled WGS sequence"/>
</dbReference>
<feature type="transmembrane region" description="Helical" evidence="12">
    <location>
        <begin position="81"/>
        <end position="100"/>
    </location>
</feature>
<gene>
    <name evidence="13" type="ORF">H5P27_00095</name>
</gene>
<evidence type="ECO:0000256" key="5">
    <source>
        <dbReference type="ARBA" id="ARBA00022692"/>
    </source>
</evidence>
<evidence type="ECO:0000256" key="2">
    <source>
        <dbReference type="ARBA" id="ARBA00006434"/>
    </source>
</evidence>
<keyword evidence="6 12" id="KW-1133">Transmembrane helix</keyword>
<dbReference type="InterPro" id="IPR001734">
    <property type="entry name" value="Na/solute_symporter"/>
</dbReference>
<evidence type="ECO:0000256" key="11">
    <source>
        <dbReference type="RuleBase" id="RU362091"/>
    </source>
</evidence>
<name>A0A7X1B305_9BACT</name>
<dbReference type="RefSeq" id="WP_185658346.1">
    <property type="nucleotide sequence ID" value="NZ_CAWPOO010000001.1"/>
</dbReference>
<keyword evidence="14" id="KW-1185">Reference proteome</keyword>
<feature type="transmembrane region" description="Helical" evidence="12">
    <location>
        <begin position="497"/>
        <end position="516"/>
    </location>
</feature>
<evidence type="ECO:0000256" key="3">
    <source>
        <dbReference type="ARBA" id="ARBA00022448"/>
    </source>
</evidence>
<feature type="transmembrane region" description="Helical" evidence="12">
    <location>
        <begin position="121"/>
        <end position="140"/>
    </location>
</feature>
<dbReference type="GO" id="GO:0005886">
    <property type="term" value="C:plasma membrane"/>
    <property type="evidence" value="ECO:0007669"/>
    <property type="project" value="UniProtKB-SubCell"/>
</dbReference>
<evidence type="ECO:0000256" key="10">
    <source>
        <dbReference type="ARBA" id="ARBA00023201"/>
    </source>
</evidence>
<dbReference type="InterPro" id="IPR038377">
    <property type="entry name" value="Na/Glc_symporter_sf"/>
</dbReference>
<evidence type="ECO:0000313" key="14">
    <source>
        <dbReference type="Proteomes" id="UP000526501"/>
    </source>
</evidence>
<keyword evidence="5 12" id="KW-0812">Transmembrane</keyword>
<feature type="transmembrane region" description="Helical" evidence="12">
    <location>
        <begin position="437"/>
        <end position="454"/>
    </location>
</feature>
<organism evidence="13 14">
    <name type="scientific">Pelagicoccus albus</name>
    <dbReference type="NCBI Taxonomy" id="415222"/>
    <lineage>
        <taxon>Bacteria</taxon>
        <taxon>Pseudomonadati</taxon>
        <taxon>Verrucomicrobiota</taxon>
        <taxon>Opitutia</taxon>
        <taxon>Puniceicoccales</taxon>
        <taxon>Pelagicoccaceae</taxon>
        <taxon>Pelagicoccus</taxon>
    </lineage>
</organism>
<keyword evidence="8" id="KW-0406">Ion transport</keyword>
<feature type="transmembrane region" description="Helical" evidence="12">
    <location>
        <begin position="460"/>
        <end position="477"/>
    </location>
</feature>
<dbReference type="PROSITE" id="PS50283">
    <property type="entry name" value="NA_SOLUT_SYMP_3"/>
    <property type="match status" value="1"/>
</dbReference>
<evidence type="ECO:0000256" key="12">
    <source>
        <dbReference type="SAM" id="Phobius"/>
    </source>
</evidence>
<evidence type="ECO:0000256" key="6">
    <source>
        <dbReference type="ARBA" id="ARBA00022989"/>
    </source>
</evidence>
<evidence type="ECO:0000256" key="8">
    <source>
        <dbReference type="ARBA" id="ARBA00023065"/>
    </source>
</evidence>
<feature type="transmembrane region" description="Helical" evidence="12">
    <location>
        <begin position="180"/>
        <end position="201"/>
    </location>
</feature>
<evidence type="ECO:0000256" key="9">
    <source>
        <dbReference type="ARBA" id="ARBA00023136"/>
    </source>
</evidence>
<dbReference type="NCBIfam" id="TIGR00813">
    <property type="entry name" value="sss"/>
    <property type="match status" value="1"/>
</dbReference>
<feature type="transmembrane region" description="Helical" evidence="12">
    <location>
        <begin position="402"/>
        <end position="425"/>
    </location>
</feature>
<sequence>MTPIDWIIVTLYILSMVGLSLYLGARQKEQSDYYLAGNKLGAWSIAGSMIATQCSAISLIGAPAFIAIKEGGGLKWLQYELAVPLAAIGILYLVGVYKKAGTVTIFSTVENRLGTPARKTLSLLFLSGRGLATGVALYAMSVVVSVCLGISITNSIILVGGLSMLYTSIGGIEADIYSDIIQLIILWLSALACAVILFNLIESPGEALTSFDTQRLTTIEFSGFGLSEGDSYTFWPMLIGGFFLYLAYYGCDQSQAQRLLSARDMATAQKAILLNGCLRFPLVLTYCAFGLLLGLFYQESSWLQERMVGQNPDFIAPYFIIEYMPTGLRGLIVAGILAAAMSSLDSNINSMSAALENDFLKDRKINLPGFSTPLKRARILTVGFGILCCILALLFSDSQATVLVLVNAVSSAFNGPILACFVFVLFARRPSSPKASVAALLAGIAANGALWLGAPQVSWLWWNLVGFVVSFVLLLALSNSNATAREEIERPPLKPVFVLLAVGLIIFCSIIGIEAVL</sequence>
<dbReference type="InterPro" id="IPR051163">
    <property type="entry name" value="Sodium:Solute_Symporter_SSF"/>
</dbReference>
<feature type="transmembrane region" description="Helical" evidence="12">
    <location>
        <begin position="272"/>
        <end position="297"/>
    </location>
</feature>
<keyword evidence="10" id="KW-0739">Sodium transport</keyword>
<accession>A0A7X1B305</accession>
<proteinExistence type="inferred from homology"/>
<keyword evidence="3" id="KW-0813">Transport</keyword>
<dbReference type="Gene3D" id="1.20.1730.10">
    <property type="entry name" value="Sodium/glucose cotransporter"/>
    <property type="match status" value="1"/>
</dbReference>
<feature type="transmembrane region" description="Helical" evidence="12">
    <location>
        <begin position="232"/>
        <end position="251"/>
    </location>
</feature>
<dbReference type="Pfam" id="PF00474">
    <property type="entry name" value="SSF"/>
    <property type="match status" value="1"/>
</dbReference>
<dbReference type="EMBL" id="JACHVC010000001">
    <property type="protein sequence ID" value="MBC2604449.1"/>
    <property type="molecule type" value="Genomic_DNA"/>
</dbReference>
<dbReference type="PANTHER" id="PTHR42985:SF40">
    <property type="entry name" value="LD47995P-RELATED"/>
    <property type="match status" value="1"/>
</dbReference>
<feature type="transmembrane region" description="Helical" evidence="12">
    <location>
        <begin position="45"/>
        <end position="69"/>
    </location>
</feature>
<comment type="similarity">
    <text evidence="2 11">Belongs to the sodium:solute symporter (SSF) (TC 2.A.21) family.</text>
</comment>
<keyword evidence="7" id="KW-0915">Sodium</keyword>
<reference evidence="13 14" key="1">
    <citation type="submission" date="2020-07" db="EMBL/GenBank/DDBJ databases">
        <authorList>
            <person name="Feng X."/>
        </authorList>
    </citation>
    <scope>NUCLEOTIDE SEQUENCE [LARGE SCALE GENOMIC DNA]</scope>
    <source>
        <strain evidence="13 14">JCM23202</strain>
    </source>
</reference>
<feature type="transmembrane region" description="Helical" evidence="12">
    <location>
        <begin position="146"/>
        <end position="168"/>
    </location>
</feature>
<comment type="subcellular location">
    <subcellularLocation>
        <location evidence="1">Cell membrane</location>
        <topology evidence="1">Multi-pass membrane protein</topology>
    </subcellularLocation>
</comment>
<evidence type="ECO:0000256" key="7">
    <source>
        <dbReference type="ARBA" id="ARBA00023053"/>
    </source>
</evidence>
<protein>
    <submittedName>
        <fullName evidence="13">Sodium/solute symporter</fullName>
    </submittedName>
</protein>